<feature type="transmembrane region" description="Helical" evidence="14">
    <location>
        <begin position="165"/>
        <end position="187"/>
    </location>
</feature>
<dbReference type="InterPro" id="IPR007482">
    <property type="entry name" value="Tyr_Pase-like_PTPLA"/>
</dbReference>
<comment type="caution">
    <text evidence="15">The sequence shown here is derived from an EMBL/GenBank/DDBJ whole genome shotgun (WGS) entry which is preliminary data.</text>
</comment>
<comment type="subcellular location">
    <subcellularLocation>
        <location evidence="1">Membrane</location>
        <topology evidence="1">Multi-pass membrane protein</topology>
    </subcellularLocation>
</comment>
<feature type="transmembrane region" description="Helical" evidence="14">
    <location>
        <begin position="35"/>
        <end position="55"/>
    </location>
</feature>
<dbReference type="VEuPathDB" id="GiardiaDB:GLP15_4298"/>
<dbReference type="EMBL" id="ACVC01000034">
    <property type="protein sequence ID" value="EFO65319.1"/>
    <property type="molecule type" value="Genomic_DNA"/>
</dbReference>
<dbReference type="OrthoDB" id="46988at2759"/>
<accession>E1EWW8</accession>
<dbReference type="GO" id="GO:0030148">
    <property type="term" value="P:sphingolipid biosynthetic process"/>
    <property type="evidence" value="ECO:0007669"/>
    <property type="project" value="TreeGrafter"/>
</dbReference>
<evidence type="ECO:0000256" key="4">
    <source>
        <dbReference type="ARBA" id="ARBA00013122"/>
    </source>
</evidence>
<evidence type="ECO:0000256" key="13">
    <source>
        <dbReference type="ARBA" id="ARBA00036671"/>
    </source>
</evidence>
<dbReference type="GO" id="GO:0102158">
    <property type="term" value="F:very-long-chain (3R)-3-hydroxyacyl-CoA dehydratase activity"/>
    <property type="evidence" value="ECO:0007669"/>
    <property type="project" value="UniProtKB-EC"/>
</dbReference>
<evidence type="ECO:0000256" key="6">
    <source>
        <dbReference type="ARBA" id="ARBA00022692"/>
    </source>
</evidence>
<name>E1EWW8_GIAIA</name>
<dbReference type="GO" id="GO:0030497">
    <property type="term" value="P:fatty acid elongation"/>
    <property type="evidence" value="ECO:0007669"/>
    <property type="project" value="TreeGrafter"/>
</dbReference>
<keyword evidence="11" id="KW-0275">Fatty acid biosynthesis</keyword>
<comment type="catalytic activity">
    <reaction evidence="13">
        <text>a very-long-chain (3R)-3-hydroxyacyl-CoA = a very-long-chain (2E)-enoyl-CoA + H2O</text>
        <dbReference type="Rhea" id="RHEA:45812"/>
        <dbReference type="ChEBI" id="CHEBI:15377"/>
        <dbReference type="ChEBI" id="CHEBI:83728"/>
        <dbReference type="ChEBI" id="CHEBI:85440"/>
        <dbReference type="EC" id="4.2.1.134"/>
    </reaction>
</comment>
<protein>
    <recommendedName>
        <fullName evidence="4">very-long-chain (3R)-3-hydroxyacyl-CoA dehydratase</fullName>
        <ecNumber evidence="4">4.2.1.134</ecNumber>
    </recommendedName>
</protein>
<keyword evidence="5" id="KW-0444">Lipid biosynthesis</keyword>
<evidence type="ECO:0000256" key="1">
    <source>
        <dbReference type="ARBA" id="ARBA00004141"/>
    </source>
</evidence>
<comment type="similarity">
    <text evidence="3">Belongs to the very long-chain fatty acids dehydratase HACD family.</text>
</comment>
<evidence type="ECO:0000256" key="10">
    <source>
        <dbReference type="ARBA" id="ARBA00023136"/>
    </source>
</evidence>
<dbReference type="AlphaFoldDB" id="E1EWW8"/>
<feature type="transmembrane region" description="Helical" evidence="14">
    <location>
        <begin position="7"/>
        <end position="29"/>
    </location>
</feature>
<evidence type="ECO:0000256" key="14">
    <source>
        <dbReference type="SAM" id="Phobius"/>
    </source>
</evidence>
<evidence type="ECO:0000256" key="7">
    <source>
        <dbReference type="ARBA" id="ARBA00022832"/>
    </source>
</evidence>
<evidence type="ECO:0000256" key="11">
    <source>
        <dbReference type="ARBA" id="ARBA00023160"/>
    </source>
</evidence>
<dbReference type="OMA" id="SEWWLMY"/>
<sequence>MTLAYLLLYNAVQIALWSLSLLLLGVWALTKPDKVDLYICMAQSVMILDIVHVAVGLTRGGLLTTTLQILSRLVVVWFAVHDSRTTIATRSYPWANSCFILMYSSWALAEIIRYSYYLTKNRPPKWLKWLRYNAFSLLYPVGVLVGEVPIIYLARMTYQPYDAFWLGYSIVLLLYVPGFPILFLHMVRQRKHAFIAKQQ</sequence>
<keyword evidence="7" id="KW-0276">Fatty acid metabolism</keyword>
<keyword evidence="9" id="KW-0443">Lipid metabolism</keyword>
<evidence type="ECO:0000256" key="9">
    <source>
        <dbReference type="ARBA" id="ARBA00023098"/>
    </source>
</evidence>
<keyword evidence="6 14" id="KW-0812">Transmembrane</keyword>
<dbReference type="Pfam" id="PF04387">
    <property type="entry name" value="PTPLA"/>
    <property type="match status" value="1"/>
</dbReference>
<evidence type="ECO:0000256" key="3">
    <source>
        <dbReference type="ARBA" id="ARBA00007811"/>
    </source>
</evidence>
<organism evidence="15 16">
    <name type="scientific">Giardia intestinalis (strain P15)</name>
    <name type="common">Giardia lamblia</name>
    <dbReference type="NCBI Taxonomy" id="658858"/>
    <lineage>
        <taxon>Eukaryota</taxon>
        <taxon>Metamonada</taxon>
        <taxon>Diplomonadida</taxon>
        <taxon>Hexamitidae</taxon>
        <taxon>Giardiinae</taxon>
        <taxon>Giardia</taxon>
    </lineage>
</organism>
<feature type="transmembrane region" description="Helical" evidence="14">
    <location>
        <begin position="132"/>
        <end position="153"/>
    </location>
</feature>
<proteinExistence type="inferred from homology"/>
<dbReference type="PANTHER" id="PTHR11035:SF3">
    <property type="entry name" value="VERY-LONG-CHAIN (3R)-3-HYDROXYACYL-COA DEHYDRATASE"/>
    <property type="match status" value="1"/>
</dbReference>
<evidence type="ECO:0000313" key="15">
    <source>
        <dbReference type="EMBL" id="EFO65319.1"/>
    </source>
</evidence>
<evidence type="ECO:0000256" key="12">
    <source>
        <dbReference type="ARBA" id="ARBA00023239"/>
    </source>
</evidence>
<dbReference type="GO" id="GO:0005789">
    <property type="term" value="C:endoplasmic reticulum membrane"/>
    <property type="evidence" value="ECO:0007669"/>
    <property type="project" value="TreeGrafter"/>
</dbReference>
<keyword evidence="10 14" id="KW-0472">Membrane</keyword>
<dbReference type="EC" id="4.2.1.134" evidence="4"/>
<keyword evidence="12" id="KW-0456">Lyase</keyword>
<evidence type="ECO:0000256" key="8">
    <source>
        <dbReference type="ARBA" id="ARBA00022989"/>
    </source>
</evidence>
<gene>
    <name evidence="15" type="ORF">GLP15_4298</name>
</gene>
<dbReference type="UniPathway" id="UPA00094"/>
<evidence type="ECO:0000256" key="2">
    <source>
        <dbReference type="ARBA" id="ARBA00005194"/>
    </source>
</evidence>
<dbReference type="PANTHER" id="PTHR11035">
    <property type="entry name" value="VERY-LONG-CHAIN (3R)-3-HYDROXYACYL-COA DEHYDRATASE"/>
    <property type="match status" value="1"/>
</dbReference>
<dbReference type="GO" id="GO:0042761">
    <property type="term" value="P:very long-chain fatty acid biosynthetic process"/>
    <property type="evidence" value="ECO:0007669"/>
    <property type="project" value="TreeGrafter"/>
</dbReference>
<keyword evidence="8 14" id="KW-1133">Transmembrane helix</keyword>
<evidence type="ECO:0000256" key="5">
    <source>
        <dbReference type="ARBA" id="ARBA00022516"/>
    </source>
</evidence>
<evidence type="ECO:0000313" key="16">
    <source>
        <dbReference type="Proteomes" id="UP000008974"/>
    </source>
</evidence>
<dbReference type="Proteomes" id="UP000008974">
    <property type="component" value="Unassembled WGS sequence"/>
</dbReference>
<reference evidence="15 16" key="1">
    <citation type="journal article" date="2010" name="BMC Genomics">
        <title>Genome analysis and comparative genomics of a Giardia intestinalis assemblage E isolate.</title>
        <authorList>
            <person name="Jerlstrom-Hultqvist J."/>
            <person name="Franzen O."/>
            <person name="Ankarklev J."/>
            <person name="Xu F."/>
            <person name="Nohynkova E."/>
            <person name="Andersson J.O."/>
            <person name="Svard S.G."/>
            <person name="Andersson B."/>
        </authorList>
    </citation>
    <scope>NUCLEOTIDE SEQUENCE [LARGE SCALE GENOMIC DNA]</scope>
    <source>
        <strain evidence="15 16">P15</strain>
    </source>
</reference>
<comment type="pathway">
    <text evidence="2">Lipid metabolism; fatty acid biosynthesis.</text>
</comment>